<keyword evidence="3 5" id="KW-1133">Transmembrane helix</keyword>
<dbReference type="KEGG" id="bhe:BH14670"/>
<dbReference type="GO" id="GO:0016020">
    <property type="term" value="C:membrane"/>
    <property type="evidence" value="ECO:0007669"/>
    <property type="project" value="UniProtKB-SubCell"/>
</dbReference>
<dbReference type="RefSeq" id="WP_011181238.1">
    <property type="nucleotide sequence ID" value="NC_005956.1"/>
</dbReference>
<reference evidence="6 7" key="1">
    <citation type="journal article" date="2004" name="Proc. Natl. Acad. Sci. U.S.A.">
        <title>The louse-borne human pathogen Bartonella quintana is a genomic derivative of the zoonotic agent Bartonella henselae.</title>
        <authorList>
            <person name="Alsmark U.C.M."/>
            <person name="Frank A.C."/>
            <person name="Karlberg E.O."/>
            <person name="Legault B.-A."/>
            <person name="Ardell D.H."/>
            <person name="Canbaeck B."/>
            <person name="Eriksson A.-S."/>
            <person name="Naeslund A.K."/>
            <person name="Handley S.A."/>
            <person name="Huvet M."/>
            <person name="La Scola B."/>
            <person name="Holmberg M."/>
            <person name="Andersson S.G.E."/>
        </authorList>
    </citation>
    <scope>NUCLEOTIDE SEQUENCE [LARGE SCALE GENOMIC DNA]</scope>
    <source>
        <strain evidence="7">ATCC 49882 / DSM 28221 / CCUG 30454 / Houston 1</strain>
    </source>
</reference>
<evidence type="ECO:0008006" key="8">
    <source>
        <dbReference type="Google" id="ProtNLM"/>
    </source>
</evidence>
<dbReference type="Proteomes" id="UP000000421">
    <property type="component" value="Chromosome"/>
</dbReference>
<protein>
    <recommendedName>
        <fullName evidence="8">Disulfide bond formation protein B</fullName>
    </recommendedName>
</protein>
<dbReference type="OrthoDB" id="9808637at2"/>
<gene>
    <name evidence="6" type="ordered locus">BH14670</name>
</gene>
<feature type="transmembrane region" description="Helical" evidence="5">
    <location>
        <begin position="89"/>
        <end position="110"/>
    </location>
</feature>
<dbReference type="eggNOG" id="COG1495">
    <property type="taxonomic scope" value="Bacteria"/>
</dbReference>
<dbReference type="GO" id="GO:0006457">
    <property type="term" value="P:protein folding"/>
    <property type="evidence" value="ECO:0007669"/>
    <property type="project" value="InterPro"/>
</dbReference>
<proteinExistence type="predicted"/>
<sequence>MAHILSFRYILHKHLQNESSRKEQILWAFSLSFFFLSIIGLALGFEHIGGYIPCDLCFIERFPYYGSLPFLLLAGVGAWFFRTSFWVQLSFWCVFVLMTISLVLAVYHAGVEYGFWPAPLSCGVNMIRRTPDVNQLFNQLNNIHPPSCSEASIRFLFLSFAGWNVVASLFSMLTSLYIASKGLLASYKKL</sequence>
<dbReference type="GeneID" id="92986078"/>
<keyword evidence="2 5" id="KW-0812">Transmembrane</keyword>
<dbReference type="SUPFAM" id="SSF158442">
    <property type="entry name" value="DsbB-like"/>
    <property type="match status" value="1"/>
</dbReference>
<keyword evidence="4 5" id="KW-0472">Membrane</keyword>
<dbReference type="InterPro" id="IPR023380">
    <property type="entry name" value="DsbB-like_sf"/>
</dbReference>
<dbReference type="PIRSF" id="PIRSF033913">
    <property type="entry name" value="S-S_format_DsbB"/>
    <property type="match status" value="1"/>
</dbReference>
<dbReference type="EMBL" id="BX897699">
    <property type="protein sequence ID" value="CAF28230.1"/>
    <property type="molecule type" value="Genomic_DNA"/>
</dbReference>
<evidence type="ECO:0000256" key="3">
    <source>
        <dbReference type="ARBA" id="ARBA00022989"/>
    </source>
</evidence>
<dbReference type="InterPro" id="IPR003752">
    <property type="entry name" value="DiS_bond_form_DsbB/BdbC"/>
</dbReference>
<evidence type="ECO:0000256" key="4">
    <source>
        <dbReference type="ARBA" id="ARBA00023136"/>
    </source>
</evidence>
<feature type="transmembrane region" description="Helical" evidence="5">
    <location>
        <begin position="64"/>
        <end position="82"/>
    </location>
</feature>
<evidence type="ECO:0000256" key="5">
    <source>
        <dbReference type="SAM" id="Phobius"/>
    </source>
</evidence>
<comment type="subcellular location">
    <subcellularLocation>
        <location evidence="1">Membrane</location>
        <topology evidence="1">Multi-pass membrane protein</topology>
    </subcellularLocation>
</comment>
<evidence type="ECO:0000256" key="1">
    <source>
        <dbReference type="ARBA" id="ARBA00004141"/>
    </source>
</evidence>
<dbReference type="EnsemblBacteria" id="CAF28230">
    <property type="protein sequence ID" value="CAF28230"/>
    <property type="gene ID" value="BH14670"/>
</dbReference>
<evidence type="ECO:0000313" key="7">
    <source>
        <dbReference type="Proteomes" id="UP000000421"/>
    </source>
</evidence>
<evidence type="ECO:0000256" key="2">
    <source>
        <dbReference type="ARBA" id="ARBA00022692"/>
    </source>
</evidence>
<organism evidence="6 7">
    <name type="scientific">Bartonella henselae (strain ATCC 49882 / DSM 28221 / CCUG 30454 / Houston 1)</name>
    <name type="common">Rochalimaea henselae</name>
    <dbReference type="NCBI Taxonomy" id="283166"/>
    <lineage>
        <taxon>Bacteria</taxon>
        <taxon>Pseudomonadati</taxon>
        <taxon>Pseudomonadota</taxon>
        <taxon>Alphaproteobacteria</taxon>
        <taxon>Hyphomicrobiales</taxon>
        <taxon>Bartonellaceae</taxon>
        <taxon>Bartonella</taxon>
    </lineage>
</organism>
<dbReference type="AlphaFoldDB" id="A0A0R4J6A8"/>
<dbReference type="InterPro" id="IPR024199">
    <property type="entry name" value="Uncharacterised_DsbB"/>
</dbReference>
<accession>A0A0R4J6A8</accession>
<dbReference type="Pfam" id="PF02600">
    <property type="entry name" value="DsbB"/>
    <property type="match status" value="1"/>
</dbReference>
<feature type="transmembrane region" description="Helical" evidence="5">
    <location>
        <begin position="155"/>
        <end position="179"/>
    </location>
</feature>
<dbReference type="GO" id="GO:0015035">
    <property type="term" value="F:protein-disulfide reductase activity"/>
    <property type="evidence" value="ECO:0007669"/>
    <property type="project" value="InterPro"/>
</dbReference>
<name>A0A0R4J6A8_BARHE</name>
<feature type="transmembrane region" description="Helical" evidence="5">
    <location>
        <begin position="25"/>
        <end position="44"/>
    </location>
</feature>
<evidence type="ECO:0000313" key="6">
    <source>
        <dbReference type="EMBL" id="CAF28230.1"/>
    </source>
</evidence>
<dbReference type="Gene3D" id="1.20.1550.10">
    <property type="entry name" value="DsbB-like"/>
    <property type="match status" value="1"/>
</dbReference>
<dbReference type="PaxDb" id="283166-BH14670"/>
<keyword evidence="7" id="KW-1185">Reference proteome</keyword>